<gene>
    <name evidence="2" type="ORF">QBC46DRAFT_402359</name>
</gene>
<feature type="region of interest" description="Disordered" evidence="1">
    <location>
        <begin position="90"/>
        <end position="111"/>
    </location>
</feature>
<dbReference type="GO" id="GO:0006418">
    <property type="term" value="P:tRNA aminoacylation for protein translation"/>
    <property type="evidence" value="ECO:0007669"/>
    <property type="project" value="InterPro"/>
</dbReference>
<dbReference type="SUPFAM" id="SSF47323">
    <property type="entry name" value="Anticodon-binding domain of a subclass of class I aminoacyl-tRNA synthetases"/>
    <property type="match status" value="1"/>
</dbReference>
<evidence type="ECO:0000313" key="2">
    <source>
        <dbReference type="EMBL" id="KAK3933447.1"/>
    </source>
</evidence>
<name>A0AAN6MWY1_9PEZI</name>
<comment type="caution">
    <text evidence="2">The sequence shown here is derived from an EMBL/GenBank/DDBJ whole genome shotgun (WGS) entry which is preliminary data.</text>
</comment>
<dbReference type="Gene3D" id="1.10.730.10">
    <property type="entry name" value="Isoleucyl-tRNA Synthetase, Domain 1"/>
    <property type="match status" value="1"/>
</dbReference>
<dbReference type="EMBL" id="MU854238">
    <property type="protein sequence ID" value="KAK3933447.1"/>
    <property type="molecule type" value="Genomic_DNA"/>
</dbReference>
<organism evidence="2 3">
    <name type="scientific">Diplogelasinospora grovesii</name>
    <dbReference type="NCBI Taxonomy" id="303347"/>
    <lineage>
        <taxon>Eukaryota</taxon>
        <taxon>Fungi</taxon>
        <taxon>Dikarya</taxon>
        <taxon>Ascomycota</taxon>
        <taxon>Pezizomycotina</taxon>
        <taxon>Sordariomycetes</taxon>
        <taxon>Sordariomycetidae</taxon>
        <taxon>Sordariales</taxon>
        <taxon>Diplogelasinosporaceae</taxon>
        <taxon>Diplogelasinospora</taxon>
    </lineage>
</organism>
<proteinExistence type="predicted"/>
<reference evidence="3" key="1">
    <citation type="journal article" date="2023" name="Mol. Phylogenet. Evol.">
        <title>Genome-scale phylogeny and comparative genomics of the fungal order Sordariales.</title>
        <authorList>
            <person name="Hensen N."/>
            <person name="Bonometti L."/>
            <person name="Westerberg I."/>
            <person name="Brannstrom I.O."/>
            <person name="Guillou S."/>
            <person name="Cros-Aarteil S."/>
            <person name="Calhoun S."/>
            <person name="Haridas S."/>
            <person name="Kuo A."/>
            <person name="Mondo S."/>
            <person name="Pangilinan J."/>
            <person name="Riley R."/>
            <person name="LaButti K."/>
            <person name="Andreopoulos B."/>
            <person name="Lipzen A."/>
            <person name="Chen C."/>
            <person name="Yan M."/>
            <person name="Daum C."/>
            <person name="Ng V."/>
            <person name="Clum A."/>
            <person name="Steindorff A."/>
            <person name="Ohm R.A."/>
            <person name="Martin F."/>
            <person name="Silar P."/>
            <person name="Natvig D.O."/>
            <person name="Lalanne C."/>
            <person name="Gautier V."/>
            <person name="Ament-Velasquez S.L."/>
            <person name="Kruys A."/>
            <person name="Hutchinson M.I."/>
            <person name="Powell A.J."/>
            <person name="Barry K."/>
            <person name="Miller A.N."/>
            <person name="Grigoriev I.V."/>
            <person name="Debuchy R."/>
            <person name="Gladieux P."/>
            <person name="Hiltunen Thoren M."/>
            <person name="Johannesson H."/>
        </authorList>
    </citation>
    <scope>NUCLEOTIDE SEQUENCE [LARGE SCALE GENOMIC DNA]</scope>
    <source>
        <strain evidence="3">CBS 340.73</strain>
    </source>
</reference>
<sequence>MAAQRAIGIYTSASHMNVNPALLTKRLVGLTNAIAGYKDKSKDSRGNVFPEMHYLAARTLISLLAPTAPCFAEELWVLLHYGAKHTVMAQKDNRNKNEPHTTPPGAQDDETVETLAQLAEDRLGRRNLPR</sequence>
<protein>
    <submittedName>
        <fullName evidence="2">Uncharacterized protein</fullName>
    </submittedName>
</protein>
<dbReference type="InterPro" id="IPR009080">
    <property type="entry name" value="tRNAsynth_Ia_anticodon-bd"/>
</dbReference>
<dbReference type="GO" id="GO:0004812">
    <property type="term" value="F:aminoacyl-tRNA ligase activity"/>
    <property type="evidence" value="ECO:0007669"/>
    <property type="project" value="InterPro"/>
</dbReference>
<accession>A0AAN6MWY1</accession>
<keyword evidence="3" id="KW-1185">Reference proteome</keyword>
<evidence type="ECO:0000313" key="3">
    <source>
        <dbReference type="Proteomes" id="UP001303473"/>
    </source>
</evidence>
<evidence type="ECO:0000256" key="1">
    <source>
        <dbReference type="SAM" id="MobiDB-lite"/>
    </source>
</evidence>
<dbReference type="GO" id="GO:0005524">
    <property type="term" value="F:ATP binding"/>
    <property type="evidence" value="ECO:0007669"/>
    <property type="project" value="InterPro"/>
</dbReference>
<dbReference type="Proteomes" id="UP001303473">
    <property type="component" value="Unassembled WGS sequence"/>
</dbReference>
<dbReference type="AlphaFoldDB" id="A0AAN6MWY1"/>